<dbReference type="Gene3D" id="3.30.420.60">
    <property type="entry name" value="eRF1 domain 2"/>
    <property type="match status" value="1"/>
</dbReference>
<evidence type="ECO:0000313" key="2">
    <source>
        <dbReference type="EMBL" id="MFD1697649.1"/>
    </source>
</evidence>
<dbReference type="Proteomes" id="UP001597327">
    <property type="component" value="Unassembled WGS sequence"/>
</dbReference>
<dbReference type="InterPro" id="IPR042226">
    <property type="entry name" value="eFR1_2_sf"/>
</dbReference>
<evidence type="ECO:0000313" key="3">
    <source>
        <dbReference type="Proteomes" id="UP001597327"/>
    </source>
</evidence>
<feature type="region of interest" description="Disordered" evidence="1">
    <location>
        <begin position="39"/>
        <end position="72"/>
    </location>
</feature>
<protein>
    <submittedName>
        <fullName evidence="2">Host attachment protein</fullName>
    </submittedName>
</protein>
<dbReference type="EMBL" id="JBHUFA010000016">
    <property type="protein sequence ID" value="MFD1697649.1"/>
    <property type="molecule type" value="Genomic_DNA"/>
</dbReference>
<organism evidence="2 3">
    <name type="scientific">Roseibium aestuarii</name>
    <dbReference type="NCBI Taxonomy" id="2600299"/>
    <lineage>
        <taxon>Bacteria</taxon>
        <taxon>Pseudomonadati</taxon>
        <taxon>Pseudomonadota</taxon>
        <taxon>Alphaproteobacteria</taxon>
        <taxon>Hyphomicrobiales</taxon>
        <taxon>Stappiaceae</taxon>
        <taxon>Roseibium</taxon>
    </lineage>
</organism>
<gene>
    <name evidence="2" type="ORF">ACFSC7_19185</name>
</gene>
<reference evidence="3" key="1">
    <citation type="journal article" date="2019" name="Int. J. Syst. Evol. Microbiol.">
        <title>The Global Catalogue of Microorganisms (GCM) 10K type strain sequencing project: providing services to taxonomists for standard genome sequencing and annotation.</title>
        <authorList>
            <consortium name="The Broad Institute Genomics Platform"/>
            <consortium name="The Broad Institute Genome Sequencing Center for Infectious Disease"/>
            <person name="Wu L."/>
            <person name="Ma J."/>
        </authorList>
    </citation>
    <scope>NUCLEOTIDE SEQUENCE [LARGE SCALE GENOMIC DNA]</scope>
    <source>
        <strain evidence="3">JCM 3369</strain>
    </source>
</reference>
<dbReference type="RefSeq" id="WP_149893184.1">
    <property type="nucleotide sequence ID" value="NZ_JBHUFA010000016.1"/>
</dbReference>
<dbReference type="InterPro" id="IPR041374">
    <property type="entry name" value="BaeRF_family12"/>
</dbReference>
<evidence type="ECO:0000256" key="1">
    <source>
        <dbReference type="SAM" id="MobiDB-lite"/>
    </source>
</evidence>
<keyword evidence="3" id="KW-1185">Reference proteome</keyword>
<comment type="caution">
    <text evidence="2">The sequence shown here is derived from an EMBL/GenBank/DDBJ whole genome shotgun (WGS) entry which is preliminary data.</text>
</comment>
<dbReference type="Pfam" id="PF18856">
    <property type="entry name" value="baeRF_family12"/>
    <property type="match status" value="1"/>
</dbReference>
<proteinExistence type="predicted"/>
<accession>A0ABW4K0Z4</accession>
<name>A0ABW4K0Z4_9HYPH</name>
<sequence length="150" mass="16918">MTGIRIDHDAWVFVGDGEKALVFRNEGDRDFPNLQVIRDFHSDNPKTSDQGTDAPGRFSDGPGPQRSAAEQTDWHTLEKHRFAKDMAEMLYKAAHRGAYKQLVVAAPPVVLGDLRKAFHKEVKARIVAEVDKELTGHPSHEIEKLLTRKH</sequence>